<proteinExistence type="predicted"/>
<dbReference type="RefSeq" id="WP_047760719.1">
    <property type="nucleotide sequence ID" value="NZ_CP091510.1"/>
</dbReference>
<dbReference type="OrthoDB" id="8028712at2"/>
<keyword evidence="2" id="KW-1185">Reference proteome</keyword>
<dbReference type="InterPro" id="IPR011009">
    <property type="entry name" value="Kinase-like_dom_sf"/>
</dbReference>
<organism evidence="1 2">
    <name type="scientific">Neisseria arctica</name>
    <dbReference type="NCBI Taxonomy" id="1470200"/>
    <lineage>
        <taxon>Bacteria</taxon>
        <taxon>Pseudomonadati</taxon>
        <taxon>Pseudomonadota</taxon>
        <taxon>Betaproteobacteria</taxon>
        <taxon>Neisseriales</taxon>
        <taxon>Neisseriaceae</taxon>
        <taxon>Neisseria</taxon>
    </lineage>
</organism>
<evidence type="ECO:0008006" key="3">
    <source>
        <dbReference type="Google" id="ProtNLM"/>
    </source>
</evidence>
<dbReference type="AlphaFoldDB" id="A0A0J0YSU5"/>
<accession>A0A0J0YSU5</accession>
<evidence type="ECO:0000313" key="2">
    <source>
        <dbReference type="Proteomes" id="UP000036027"/>
    </source>
</evidence>
<dbReference type="PATRIC" id="fig|1470200.3.peg.2050"/>
<dbReference type="EMBL" id="JTDO01000005">
    <property type="protein sequence ID" value="KLT73167.1"/>
    <property type="molecule type" value="Genomic_DNA"/>
</dbReference>
<dbReference type="STRING" id="1470200.PL75_04485"/>
<evidence type="ECO:0000313" key="1">
    <source>
        <dbReference type="EMBL" id="KLT73167.1"/>
    </source>
</evidence>
<name>A0A0J0YSU5_9NEIS</name>
<dbReference type="SUPFAM" id="SSF56112">
    <property type="entry name" value="Protein kinase-like (PK-like)"/>
    <property type="match status" value="1"/>
</dbReference>
<protein>
    <recommendedName>
        <fullName evidence="3">Serine/threonine protein kinase</fullName>
    </recommendedName>
</protein>
<comment type="caution">
    <text evidence="1">The sequence shown here is derived from an EMBL/GenBank/DDBJ whole genome shotgun (WGS) entry which is preliminary data.</text>
</comment>
<sequence length="256" mass="29262">MTDYTAELNRLLATQSATIAHHILADGLNVWVRKTGKTIPQWRYTLLSILSRSLNLGALQPVPNPGGRAALKIEARRLRQLSRHHIRVPRLLAEADNGLMFTHIGDHTLLHYIENSPDRLEYWQQGLDAIDNVHKQNQYLSQAFARNMIVCEDGIIGFIDFEDDPGDYLTIERCQSRDYLCYLHSTAIWLRKHNLLNQASAIWQQHQNTLSNDIATAINSSIKPINWMRHLQARKWGSDTLRLSALAALFTQNPPT</sequence>
<dbReference type="Proteomes" id="UP000036027">
    <property type="component" value="Unassembled WGS sequence"/>
</dbReference>
<gene>
    <name evidence="1" type="ORF">PL75_04485</name>
</gene>
<reference evidence="1 2" key="1">
    <citation type="submission" date="2014-11" db="EMBL/GenBank/DDBJ databases">
        <title>Genome of a novel goose pathogen.</title>
        <authorList>
            <person name="Hansen C.M."/>
            <person name="Hueffer K."/>
            <person name="Choi S.C."/>
        </authorList>
    </citation>
    <scope>NUCLEOTIDE SEQUENCE [LARGE SCALE GENOMIC DNA]</scope>
    <source>
        <strain evidence="1 2">KH1503</strain>
    </source>
</reference>